<organism evidence="3 4">
    <name type="scientific">Paraprevotella clara YIT 11840</name>
    <dbReference type="NCBI Taxonomy" id="762968"/>
    <lineage>
        <taxon>Bacteria</taxon>
        <taxon>Pseudomonadati</taxon>
        <taxon>Bacteroidota</taxon>
        <taxon>Bacteroidia</taxon>
        <taxon>Bacteroidales</taxon>
        <taxon>Prevotellaceae</taxon>
        <taxon>Paraprevotella</taxon>
    </lineage>
</organism>
<proteinExistence type="predicted"/>
<feature type="compositionally biased region" description="Polar residues" evidence="1">
    <location>
        <begin position="22"/>
        <end position="37"/>
    </location>
</feature>
<gene>
    <name evidence="3" type="ORF">HMPREF9441_00903</name>
</gene>
<keyword evidence="2" id="KW-0472">Membrane</keyword>
<reference evidence="3 4" key="1">
    <citation type="submission" date="2011-03" db="EMBL/GenBank/DDBJ databases">
        <authorList>
            <person name="Weinstock G."/>
            <person name="Sodergren E."/>
            <person name="Clifton S."/>
            <person name="Fulton L."/>
            <person name="Fulton B."/>
            <person name="Courtney L."/>
            <person name="Fronick C."/>
            <person name="Harrison M."/>
            <person name="Strong C."/>
            <person name="Farmer C."/>
            <person name="Delahaunty K."/>
            <person name="Markovic C."/>
            <person name="Hall O."/>
            <person name="Minx P."/>
            <person name="Tomlinson C."/>
            <person name="Mitreva M."/>
            <person name="Hou S."/>
            <person name="Chen J."/>
            <person name="Wollam A."/>
            <person name="Pepin K.H."/>
            <person name="Johnson M."/>
            <person name="Bhonagiri V."/>
            <person name="Zhang X."/>
            <person name="Suruliraj S."/>
            <person name="Warren W."/>
            <person name="Chinwalla A."/>
            <person name="Mardis E.R."/>
            <person name="Wilson R.K."/>
        </authorList>
    </citation>
    <scope>NUCLEOTIDE SEQUENCE [LARGE SCALE GENOMIC DNA]</scope>
    <source>
        <strain evidence="3 4">YIT 11840</strain>
    </source>
</reference>
<feature type="region of interest" description="Disordered" evidence="1">
    <location>
        <begin position="1"/>
        <end position="37"/>
    </location>
</feature>
<dbReference type="Proteomes" id="UP000003598">
    <property type="component" value="Unassembled WGS sequence"/>
</dbReference>
<sequence>MMEYSESLGESKRFPDSKTTEVESVSNMSEQAVGTNNPKQIHAPQTVFMFFIFIFITDIFTL</sequence>
<comment type="caution">
    <text evidence="3">The sequence shown here is derived from an EMBL/GenBank/DDBJ whole genome shotgun (WGS) entry which is preliminary data.</text>
</comment>
<dbReference type="OrthoDB" id="9908155at2"/>
<keyword evidence="2" id="KW-1133">Transmembrane helix</keyword>
<protein>
    <submittedName>
        <fullName evidence="3">Uncharacterized protein</fullName>
    </submittedName>
</protein>
<accession>G5SNH3</accession>
<dbReference type="STRING" id="762968.HMPREF9441_00903"/>
<evidence type="ECO:0000256" key="2">
    <source>
        <dbReference type="SAM" id="Phobius"/>
    </source>
</evidence>
<name>G5SNH3_9BACT</name>
<dbReference type="EMBL" id="AFFY01000015">
    <property type="protein sequence ID" value="EHH01240.1"/>
    <property type="molecule type" value="Genomic_DNA"/>
</dbReference>
<evidence type="ECO:0000313" key="4">
    <source>
        <dbReference type="Proteomes" id="UP000003598"/>
    </source>
</evidence>
<evidence type="ECO:0000313" key="3">
    <source>
        <dbReference type="EMBL" id="EHH01240.1"/>
    </source>
</evidence>
<feature type="compositionally biased region" description="Basic and acidic residues" evidence="1">
    <location>
        <begin position="9"/>
        <end position="21"/>
    </location>
</feature>
<feature type="transmembrane region" description="Helical" evidence="2">
    <location>
        <begin position="41"/>
        <end position="60"/>
    </location>
</feature>
<dbReference type="AlphaFoldDB" id="G5SNH3"/>
<keyword evidence="4" id="KW-1185">Reference proteome</keyword>
<keyword evidence="2" id="KW-0812">Transmembrane</keyword>
<dbReference type="HOGENOM" id="CLU_2900078_0_0_10"/>
<evidence type="ECO:0000256" key="1">
    <source>
        <dbReference type="SAM" id="MobiDB-lite"/>
    </source>
</evidence>